<dbReference type="SUPFAM" id="SSF53756">
    <property type="entry name" value="UDP-Glycosyltransferase/glycogen phosphorylase"/>
    <property type="match status" value="1"/>
</dbReference>
<dbReference type="GO" id="GO:0016757">
    <property type="term" value="F:glycosyltransferase activity"/>
    <property type="evidence" value="ECO:0007669"/>
    <property type="project" value="UniProtKB-ARBA"/>
</dbReference>
<sequence>MRVAFLCKRKYMGKDVILDRYARLYEIPFQLARLGHQVRGYCLSYQGHDEGSWEHEAAPGSLHWQSASLGKWHVPGALGYPSRMLRELRAFQPDIVIGASDIPQVVLGGWLARKLGRPYVADLYDNFEGFGQGRIPGFVSALRHAVRHAQLVLTTSDLLAQLVTLEYHAKGKVIAMPSSVDLDVFCAGDQATARDSLGLPKDVSLVGTAGGLYKDKGIEVLYAAWKLLAARRTDVHLVLAGPTDPSLALPQGDRVHYLGALPHTRVADVFRALDVGIMSVLDTPFGKYCFPQKAYEMLGCKLPLAVADVGAMAALFAAYPSMRFKGGDAQSLATVVAHQLDHRELPAIDVLQWSQQIAAIEPELRKLIA</sequence>
<dbReference type="CDD" id="cd03801">
    <property type="entry name" value="GT4_PimA-like"/>
    <property type="match status" value="1"/>
</dbReference>
<keyword evidence="2" id="KW-0808">Transferase</keyword>
<evidence type="ECO:0000259" key="1">
    <source>
        <dbReference type="Pfam" id="PF13579"/>
    </source>
</evidence>
<evidence type="ECO:0000313" key="3">
    <source>
        <dbReference type="Proteomes" id="UP000291822"/>
    </source>
</evidence>
<organism evidence="2 3">
    <name type="scientific">Dyella soli</name>
    <dbReference type="NCBI Taxonomy" id="522319"/>
    <lineage>
        <taxon>Bacteria</taxon>
        <taxon>Pseudomonadati</taxon>
        <taxon>Pseudomonadota</taxon>
        <taxon>Gammaproteobacteria</taxon>
        <taxon>Lysobacterales</taxon>
        <taxon>Rhodanobacteraceae</taxon>
        <taxon>Dyella</taxon>
    </lineage>
</organism>
<dbReference type="InterPro" id="IPR028098">
    <property type="entry name" value="Glyco_trans_4-like_N"/>
</dbReference>
<dbReference type="PANTHER" id="PTHR45947:SF3">
    <property type="entry name" value="SULFOQUINOVOSYL TRANSFERASE SQD2"/>
    <property type="match status" value="1"/>
</dbReference>
<dbReference type="Proteomes" id="UP000291822">
    <property type="component" value="Unassembled WGS sequence"/>
</dbReference>
<evidence type="ECO:0000313" key="2">
    <source>
        <dbReference type="EMBL" id="TCI12271.1"/>
    </source>
</evidence>
<gene>
    <name evidence="2" type="ORF">EZM97_02630</name>
</gene>
<dbReference type="Gene3D" id="3.40.50.2000">
    <property type="entry name" value="Glycogen Phosphorylase B"/>
    <property type="match status" value="2"/>
</dbReference>
<accession>A0A4R0YUX4</accession>
<dbReference type="EMBL" id="SJTG01000001">
    <property type="protein sequence ID" value="TCI12271.1"/>
    <property type="molecule type" value="Genomic_DNA"/>
</dbReference>
<dbReference type="InterPro" id="IPR050194">
    <property type="entry name" value="Glycosyltransferase_grp1"/>
</dbReference>
<protein>
    <submittedName>
        <fullName evidence="2">Glycosyltransferase</fullName>
    </submittedName>
</protein>
<feature type="domain" description="Glycosyltransferase subfamily 4-like N-terminal" evidence="1">
    <location>
        <begin position="30"/>
        <end position="164"/>
    </location>
</feature>
<dbReference type="AlphaFoldDB" id="A0A4R0YUX4"/>
<dbReference type="PANTHER" id="PTHR45947">
    <property type="entry name" value="SULFOQUINOVOSYL TRANSFERASE SQD2"/>
    <property type="match status" value="1"/>
</dbReference>
<name>A0A4R0YUX4_9GAMM</name>
<comment type="caution">
    <text evidence="2">The sequence shown here is derived from an EMBL/GenBank/DDBJ whole genome shotgun (WGS) entry which is preliminary data.</text>
</comment>
<proteinExistence type="predicted"/>
<reference evidence="2 3" key="1">
    <citation type="submission" date="2019-02" db="EMBL/GenBank/DDBJ databases">
        <title>Dyella amyloliquefaciens sp. nov., isolated from forest soil.</title>
        <authorList>
            <person name="Gao Z.-H."/>
            <person name="Qiu L.-H."/>
        </authorList>
    </citation>
    <scope>NUCLEOTIDE SEQUENCE [LARGE SCALE GENOMIC DNA]</scope>
    <source>
        <strain evidence="2 3">KACC 12747</strain>
    </source>
</reference>
<dbReference type="Pfam" id="PF13692">
    <property type="entry name" value="Glyco_trans_1_4"/>
    <property type="match status" value="1"/>
</dbReference>
<dbReference type="Pfam" id="PF13579">
    <property type="entry name" value="Glyco_trans_4_4"/>
    <property type="match status" value="1"/>
</dbReference>
<keyword evidence="3" id="KW-1185">Reference proteome</keyword>